<dbReference type="NCBIfam" id="TIGR02543">
    <property type="entry name" value="List_Bact_rpt"/>
    <property type="match status" value="1"/>
</dbReference>
<evidence type="ECO:0000313" key="5">
    <source>
        <dbReference type="Proteomes" id="UP000030149"/>
    </source>
</evidence>
<dbReference type="InterPro" id="IPR036415">
    <property type="entry name" value="Lamin_tail_dom_sf"/>
</dbReference>
<evidence type="ECO:0000313" key="4">
    <source>
        <dbReference type="EMBL" id="KGO95452.1"/>
    </source>
</evidence>
<keyword evidence="1 2" id="KW-0732">Signal</keyword>
<reference evidence="4 5" key="2">
    <citation type="journal article" date="2015" name="Stand. Genomic Sci.">
        <title>High quality draft genomic sequence of Flavobacterium enshiense DK69(T) and comparison among Flavobacterium genomes.</title>
        <authorList>
            <person name="Zeng Z."/>
            <person name="Chen C."/>
            <person name="Du H."/>
            <person name="Wang G."/>
            <person name="Li M."/>
        </authorList>
    </citation>
    <scope>NUCLEOTIDE SEQUENCE [LARGE SCALE GENOMIC DNA]</scope>
    <source>
        <strain evidence="4 5">DK69</strain>
    </source>
</reference>
<dbReference type="RefSeq" id="WP_023572648.1">
    <property type="nucleotide sequence ID" value="NZ_AVCS01000006.1"/>
</dbReference>
<dbReference type="STRING" id="1107311.Q767_11665"/>
<dbReference type="SUPFAM" id="SSF74853">
    <property type="entry name" value="Lamin A/C globular tail domain"/>
    <property type="match status" value="1"/>
</dbReference>
<dbReference type="Gene3D" id="2.60.40.1260">
    <property type="entry name" value="Lamin Tail domain"/>
    <property type="match status" value="1"/>
</dbReference>
<dbReference type="NCBIfam" id="TIGR04183">
    <property type="entry name" value="Por_Secre_tail"/>
    <property type="match status" value="1"/>
</dbReference>
<feature type="signal peptide" evidence="2">
    <location>
        <begin position="1"/>
        <end position="22"/>
    </location>
</feature>
<dbReference type="InterPro" id="IPR014867">
    <property type="entry name" value="Spore_coat_CotH_CotH2/3/7"/>
</dbReference>
<sequence length="1117" mass="125035">MKKATFWILTSLVVLSSDLLFAQSITINEILSSNTSVNQDEDGDYEDWVEIYNYGTTAVNLNGYGLSDDATLLHKWSFPSVTLNAGQYLLVWCSDKNRRIVPGQLHTNFKIDADLGETLYLTNQSTLNLSTFQAIALPENVSYGKFPNGTGSYYYFGVPTPKQPNSSTAYSGILDPPEFSEDGGFRIAGFNLTISSSTAGATIIYTLDGSDPDPNNLGGTNYSYKNKYVQLASDQDGTLSQNSYRSYTYSGAIPIADRSPQPNDLAKMSSTFHNVPFYIPTTPIFKGTVVRAKAIKSGFLPSKTATTTYFITPNGASEFSLPVASLSITESKLFDYNNGIFVAGAAFDNWRANNQTVDAFSWNSVGNYSIEDDPSERSAHISFFKNGTEFFNQDIGVRINGGNSRAHQSKSFRLIADNDYGKKTMNYRFFDDKEQTVFNRLILRNGGSDFVSAMYRDALADELMKGTGIESMAYRPMIAFVNGEYWGILNLRERIDKYYFKNLCGIDEPELDLLEDDMRPVEGDRVHYDAMTNFLTDNSLAIPENYETIKTMMDVDNMRDYYIANIYYDNNDWPSWNITYWRKRTSYNPNALYGLDGRWRAALRDNDDSFGFAKGNSLHDNLAQATAPNSTTYPNFPFSTLVLRNLLVNPTFKNDFINRFADLMNTYFLPSRVIAVSNAMKNKIEPEWQDHYGRWKAVKYTTWLDVIAKIHNFADTRPANQRQHIRQKFGISSDVNVALDVDGAEQGYIKINTIDILPSTPGVPDDPYPWTGIYFNNIPIKLKATPMPGYVFSHWSGASNSTTAEITITPTANVSLTAHFIPDTNTATPKILYYWVMDTDIPNDTPLTTLASTFHVPADASIQYQSCLVGYPFSSTSPNFHKASMERRNNPTPLNYYPEVNQNTAYANSNMRGLQIKQPFQSGGLQNTMTFNLSTAGYKDIKFAFAVVDEGAATGITLEYATNAGTPVWTTTGLTPSTFPITASYQRIESDFKLIPTVNNNPNFKIRLRFTGPSMTEDTGKEVTFNNISLEGVAQTLTNDENSIPDFVVYPNPATDVVHIVHRLNSLNYQLFGIDGKLIQKGPLENNEINLSHLTAGLYLLQLEGDGKLETKKILKR</sequence>
<dbReference type="PATRIC" id="fig|1107311.3.peg.589"/>
<dbReference type="eggNOG" id="COG2312">
    <property type="taxonomic scope" value="Bacteria"/>
</dbReference>
<feature type="chain" id="PRO_5004750583" description="LTD domain-containing protein" evidence="2">
    <location>
        <begin position="23"/>
        <end position="1117"/>
    </location>
</feature>
<dbReference type="EMBL" id="JRLZ01000010">
    <property type="protein sequence ID" value="KGO95452.1"/>
    <property type="molecule type" value="Genomic_DNA"/>
</dbReference>
<protein>
    <recommendedName>
        <fullName evidence="3">LTD domain-containing protein</fullName>
    </recommendedName>
</protein>
<keyword evidence="5" id="KW-1185">Reference proteome</keyword>
<name>V6SIF1_9FLAO</name>
<accession>V6SIF1</accession>
<reference evidence="5" key="1">
    <citation type="submission" date="2013-09" db="EMBL/GenBank/DDBJ databases">
        <authorList>
            <person name="Zeng Z."/>
            <person name="Chen C."/>
        </authorList>
    </citation>
    <scope>NUCLEOTIDE SEQUENCE [LARGE SCALE GENOMIC DNA]</scope>
    <source>
        <strain evidence="5">DK69</strain>
    </source>
</reference>
<dbReference type="InterPro" id="IPR001322">
    <property type="entry name" value="Lamin_tail_dom"/>
</dbReference>
<dbReference type="Pfam" id="PF00932">
    <property type="entry name" value="LTD"/>
    <property type="match status" value="1"/>
</dbReference>
<dbReference type="InterPro" id="IPR026444">
    <property type="entry name" value="Secre_tail"/>
</dbReference>
<dbReference type="Pfam" id="PF18998">
    <property type="entry name" value="Flg_new_2"/>
    <property type="match status" value="1"/>
</dbReference>
<dbReference type="InterPro" id="IPR044060">
    <property type="entry name" value="Bacterial_rp_domain"/>
</dbReference>
<evidence type="ECO:0000259" key="3">
    <source>
        <dbReference type="PROSITE" id="PS51841"/>
    </source>
</evidence>
<proteinExistence type="predicted"/>
<organism evidence="4 5">
    <name type="scientific">Flavobacterium enshiense DK69</name>
    <dbReference type="NCBI Taxonomy" id="1107311"/>
    <lineage>
        <taxon>Bacteria</taxon>
        <taxon>Pseudomonadati</taxon>
        <taxon>Bacteroidota</taxon>
        <taxon>Flavobacteriia</taxon>
        <taxon>Flavobacteriales</taxon>
        <taxon>Flavobacteriaceae</taxon>
        <taxon>Flavobacterium</taxon>
    </lineage>
</organism>
<evidence type="ECO:0000256" key="2">
    <source>
        <dbReference type="SAM" id="SignalP"/>
    </source>
</evidence>
<dbReference type="AlphaFoldDB" id="V6SIF1"/>
<comment type="caution">
    <text evidence="4">The sequence shown here is derived from an EMBL/GenBank/DDBJ whole genome shotgun (WGS) entry which is preliminary data.</text>
</comment>
<evidence type="ECO:0000256" key="1">
    <source>
        <dbReference type="ARBA" id="ARBA00022729"/>
    </source>
</evidence>
<dbReference type="Proteomes" id="UP000030149">
    <property type="component" value="Unassembled WGS sequence"/>
</dbReference>
<dbReference type="PROSITE" id="PS51841">
    <property type="entry name" value="LTD"/>
    <property type="match status" value="1"/>
</dbReference>
<dbReference type="Pfam" id="PF08757">
    <property type="entry name" value="CotH"/>
    <property type="match status" value="1"/>
</dbReference>
<feature type="domain" description="LTD" evidence="3">
    <location>
        <begin position="10"/>
        <end position="145"/>
    </location>
</feature>
<dbReference type="InterPro" id="IPR013378">
    <property type="entry name" value="InlB-like_B-rpt"/>
</dbReference>
<dbReference type="Pfam" id="PF18962">
    <property type="entry name" value="Por_Secre_tail"/>
    <property type="match status" value="1"/>
</dbReference>
<gene>
    <name evidence="4" type="ORF">Q767_11665</name>
</gene>
<dbReference type="OrthoDB" id="9806464at2"/>